<dbReference type="PROSITE" id="PS51782">
    <property type="entry name" value="LYSM"/>
    <property type="match status" value="1"/>
</dbReference>
<keyword evidence="1" id="KW-0732">Signal</keyword>
<dbReference type="SUPFAM" id="SSF54106">
    <property type="entry name" value="LysM domain"/>
    <property type="match status" value="1"/>
</dbReference>
<dbReference type="RefSeq" id="WP_125016444.1">
    <property type="nucleotide sequence ID" value="NZ_QWEZ01000002.1"/>
</dbReference>
<dbReference type="Pfam" id="PF01476">
    <property type="entry name" value="LysM"/>
    <property type="match status" value="1"/>
</dbReference>
<proteinExistence type="predicted"/>
<comment type="caution">
    <text evidence="3">The sequence shown here is derived from an EMBL/GenBank/DDBJ whole genome shotgun (WGS) entry which is preliminary data.</text>
</comment>
<feature type="domain" description="LysM" evidence="2">
    <location>
        <begin position="31"/>
        <end position="79"/>
    </location>
</feature>
<dbReference type="SMART" id="SM00257">
    <property type="entry name" value="LysM"/>
    <property type="match status" value="1"/>
</dbReference>
<dbReference type="Gene3D" id="3.10.350.10">
    <property type="entry name" value="LysM domain"/>
    <property type="match status" value="1"/>
</dbReference>
<dbReference type="AlphaFoldDB" id="A0A3P3VIN5"/>
<dbReference type="InterPro" id="IPR018392">
    <property type="entry name" value="LysM"/>
</dbReference>
<evidence type="ECO:0000259" key="2">
    <source>
        <dbReference type="PROSITE" id="PS51782"/>
    </source>
</evidence>
<name>A0A3P3VIN5_9GAMM</name>
<gene>
    <name evidence="3" type="ORF">D0544_11985</name>
</gene>
<evidence type="ECO:0000256" key="1">
    <source>
        <dbReference type="SAM" id="SignalP"/>
    </source>
</evidence>
<evidence type="ECO:0000313" key="4">
    <source>
        <dbReference type="Proteomes" id="UP000280792"/>
    </source>
</evidence>
<keyword evidence="4" id="KW-1185">Reference proteome</keyword>
<reference evidence="3 4" key="2">
    <citation type="submission" date="2018-12" db="EMBL/GenBank/DDBJ databases">
        <title>Simiduia agarivorans gen. nov., sp. nov., a marine, agarolytic bacterium isolated from shallow coastal water from Keelung, Taiwan.</title>
        <authorList>
            <person name="Shieh W.Y."/>
        </authorList>
    </citation>
    <scope>NUCLEOTIDE SEQUENCE [LARGE SCALE GENOMIC DNA]</scope>
    <source>
        <strain evidence="3 4">GTF-13</strain>
    </source>
</reference>
<reference evidence="3 4" key="1">
    <citation type="submission" date="2018-08" db="EMBL/GenBank/DDBJ databases">
        <authorList>
            <person name="Khan S.A."/>
        </authorList>
    </citation>
    <scope>NUCLEOTIDE SEQUENCE [LARGE SCALE GENOMIC DNA]</scope>
    <source>
        <strain evidence="3 4">GTF-13</strain>
    </source>
</reference>
<feature type="signal peptide" evidence="1">
    <location>
        <begin position="1"/>
        <end position="20"/>
    </location>
</feature>
<dbReference type="Proteomes" id="UP000280792">
    <property type="component" value="Unassembled WGS sequence"/>
</dbReference>
<organism evidence="3 4">
    <name type="scientific">Aestuariirhabdus litorea</name>
    <dbReference type="NCBI Taxonomy" id="2528527"/>
    <lineage>
        <taxon>Bacteria</taxon>
        <taxon>Pseudomonadati</taxon>
        <taxon>Pseudomonadota</taxon>
        <taxon>Gammaproteobacteria</taxon>
        <taxon>Oceanospirillales</taxon>
        <taxon>Aestuariirhabdaceae</taxon>
        <taxon>Aestuariirhabdus</taxon>
    </lineage>
</organism>
<dbReference type="InterPro" id="IPR052196">
    <property type="entry name" value="Bact_Kbp"/>
</dbReference>
<sequence length="343" mass="37843">MRKSLLGAALLCLMSWSAIAAEGPIKNGHPDTYTVVKGDTLWDISNTFLNTPWLWPEIWHANPQIDNPHLIYPGDVISLVYIDGRPRLTLSSRGEASRTIKLSPKVRSTPIDSVIPAIPLDKINSLLKRSRVVSSLEELERAPYIVAAAQDKVISGVDDQIYARGSFEANAPAYGVYRQGDVIVDPSTREVLGVMAVDLGAVDVKQIEGDIATLRVTRSDREIRSGDRLLESEERRIDSTFFPSAPGQRVEGEILAVSGGISQIGLYDNVLVNLGERDGIQPGNVLAINRNLTVVDEKRKQQLTLPEHRVGLLMVYRSFEKVSFGIILETNEPLMVGDRLENP</sequence>
<dbReference type="EMBL" id="QWEZ01000002">
    <property type="protein sequence ID" value="RRJ82580.1"/>
    <property type="molecule type" value="Genomic_DNA"/>
</dbReference>
<protein>
    <submittedName>
        <fullName evidence="3">LysM peptidoglycan-binding domain-containing protein</fullName>
    </submittedName>
</protein>
<dbReference type="CDD" id="cd00118">
    <property type="entry name" value="LysM"/>
    <property type="match status" value="1"/>
</dbReference>
<accession>A0A3P3VIN5</accession>
<dbReference type="InterPro" id="IPR036779">
    <property type="entry name" value="LysM_dom_sf"/>
</dbReference>
<dbReference type="PANTHER" id="PTHR34700:SF4">
    <property type="entry name" value="PHAGE-LIKE ELEMENT PBSX PROTEIN XKDP"/>
    <property type="match status" value="1"/>
</dbReference>
<feature type="chain" id="PRO_5018286525" evidence="1">
    <location>
        <begin position="21"/>
        <end position="343"/>
    </location>
</feature>
<dbReference type="PANTHER" id="PTHR34700">
    <property type="entry name" value="POTASSIUM BINDING PROTEIN KBP"/>
    <property type="match status" value="1"/>
</dbReference>
<evidence type="ECO:0000313" key="3">
    <source>
        <dbReference type="EMBL" id="RRJ82580.1"/>
    </source>
</evidence>